<accession>A0A9Q0FG59</accession>
<sequence>MEEVEEKAKKGVKGAAAGVLNRNRHSNLKIASTDQDLLQILTHIDECPQTTQHIRYTPTFHFYRDGERVDEMFGSGEQRDPTKALGLVFFDMETGRRNPRGLRQGCNELFWPPPCWFYEEELQSVC</sequence>
<comment type="caution">
    <text evidence="1">The sequence shown here is derived from an EMBL/GenBank/DDBJ whole genome shotgun (WGS) entry which is preliminary data.</text>
</comment>
<dbReference type="EMBL" id="JAKUCV010005804">
    <property type="protein sequence ID" value="KAJ4829762.1"/>
    <property type="molecule type" value="Genomic_DNA"/>
</dbReference>
<organism evidence="1 2">
    <name type="scientific">Turnera subulata</name>
    <dbReference type="NCBI Taxonomy" id="218843"/>
    <lineage>
        <taxon>Eukaryota</taxon>
        <taxon>Viridiplantae</taxon>
        <taxon>Streptophyta</taxon>
        <taxon>Embryophyta</taxon>
        <taxon>Tracheophyta</taxon>
        <taxon>Spermatophyta</taxon>
        <taxon>Magnoliopsida</taxon>
        <taxon>eudicotyledons</taxon>
        <taxon>Gunneridae</taxon>
        <taxon>Pentapetalae</taxon>
        <taxon>rosids</taxon>
        <taxon>fabids</taxon>
        <taxon>Malpighiales</taxon>
        <taxon>Passifloraceae</taxon>
        <taxon>Turnera</taxon>
    </lineage>
</organism>
<protein>
    <submittedName>
        <fullName evidence="1">Uncharacterized protein</fullName>
    </submittedName>
</protein>
<name>A0A9Q0FG59_9ROSI</name>
<dbReference type="CDD" id="cd02947">
    <property type="entry name" value="TRX_family"/>
    <property type="match status" value="1"/>
</dbReference>
<dbReference type="OrthoDB" id="2121326at2759"/>
<dbReference type="Proteomes" id="UP001141552">
    <property type="component" value="Unassembled WGS sequence"/>
</dbReference>
<proteinExistence type="predicted"/>
<dbReference type="PANTHER" id="PTHR47571">
    <property type="entry name" value="THIOREDOXIN-LIKE 3-3"/>
    <property type="match status" value="1"/>
</dbReference>
<reference evidence="1" key="2">
    <citation type="journal article" date="2023" name="Plants (Basel)">
        <title>Annotation of the Turnera subulata (Passifloraceae) Draft Genome Reveals the S-Locus Evolved after the Divergence of Turneroideae from Passifloroideae in a Stepwise Manner.</title>
        <authorList>
            <person name="Henning P.M."/>
            <person name="Roalson E.H."/>
            <person name="Mir W."/>
            <person name="McCubbin A.G."/>
            <person name="Shore J.S."/>
        </authorList>
    </citation>
    <scope>NUCLEOTIDE SEQUENCE</scope>
    <source>
        <strain evidence="1">F60SS</strain>
    </source>
</reference>
<dbReference type="PANTHER" id="PTHR47571:SF1">
    <property type="entry name" value="THIOREDOXIN-LIKE 3-3"/>
    <property type="match status" value="1"/>
</dbReference>
<gene>
    <name evidence="1" type="ORF">Tsubulata_045972</name>
</gene>
<evidence type="ECO:0000313" key="1">
    <source>
        <dbReference type="EMBL" id="KAJ4829762.1"/>
    </source>
</evidence>
<keyword evidence="2" id="KW-1185">Reference proteome</keyword>
<dbReference type="InterPro" id="IPR044193">
    <property type="entry name" value="TRL33"/>
</dbReference>
<dbReference type="AlphaFoldDB" id="A0A9Q0FG59"/>
<reference evidence="1" key="1">
    <citation type="submission" date="2022-02" db="EMBL/GenBank/DDBJ databases">
        <authorList>
            <person name="Henning P.M."/>
            <person name="McCubbin A.G."/>
            <person name="Shore J.S."/>
        </authorList>
    </citation>
    <scope>NUCLEOTIDE SEQUENCE</scope>
    <source>
        <strain evidence="1">F60SS</strain>
        <tissue evidence="1">Leaves</tissue>
    </source>
</reference>
<evidence type="ECO:0000313" key="2">
    <source>
        <dbReference type="Proteomes" id="UP001141552"/>
    </source>
</evidence>